<feature type="transmembrane region" description="Helical" evidence="1">
    <location>
        <begin position="123"/>
        <end position="146"/>
    </location>
</feature>
<keyword evidence="3" id="KW-1185">Reference proteome</keyword>
<proteinExistence type="predicted"/>
<feature type="transmembrane region" description="Helical" evidence="1">
    <location>
        <begin position="64"/>
        <end position="82"/>
    </location>
</feature>
<protein>
    <submittedName>
        <fullName evidence="2">Uncharacterized protein</fullName>
    </submittedName>
</protein>
<dbReference type="AlphaFoldDB" id="A0A7H0GW81"/>
<gene>
    <name evidence="2" type="ORF">H9L05_01865</name>
</gene>
<evidence type="ECO:0000313" key="2">
    <source>
        <dbReference type="EMBL" id="QNP52547.1"/>
    </source>
</evidence>
<feature type="transmembrane region" description="Helical" evidence="1">
    <location>
        <begin position="39"/>
        <end position="58"/>
    </location>
</feature>
<keyword evidence="1" id="KW-0472">Membrane</keyword>
<organism evidence="2 3">
    <name type="scientific">Hymenobacter qilianensis</name>
    <dbReference type="NCBI Taxonomy" id="1385715"/>
    <lineage>
        <taxon>Bacteria</taxon>
        <taxon>Pseudomonadati</taxon>
        <taxon>Bacteroidota</taxon>
        <taxon>Cytophagia</taxon>
        <taxon>Cytophagales</taxon>
        <taxon>Hymenobacteraceae</taxon>
        <taxon>Hymenobacter</taxon>
    </lineage>
</organism>
<feature type="transmembrane region" description="Helical" evidence="1">
    <location>
        <begin position="158"/>
        <end position="183"/>
    </location>
</feature>
<dbReference type="RefSeq" id="WP_187732800.1">
    <property type="nucleotide sequence ID" value="NZ_BMFN01000002.1"/>
</dbReference>
<evidence type="ECO:0000313" key="3">
    <source>
        <dbReference type="Proteomes" id="UP000516093"/>
    </source>
</evidence>
<evidence type="ECO:0000256" key="1">
    <source>
        <dbReference type="SAM" id="Phobius"/>
    </source>
</evidence>
<name>A0A7H0GW81_9BACT</name>
<dbReference type="Proteomes" id="UP000516093">
    <property type="component" value="Chromosome"/>
</dbReference>
<sequence length="263" mass="30503">MDSWARLHLVNRVLEAAPLLPFAVAFLRRRNIPYKLKPVYYYIGAEAFFFFLDRISRITIHNNIYIYHLGTLLLVFFVAQTYRRLLPPSRVRAAIPISLILFSGVAFLDAAFLSGLFTYLNTYSHSFGCTILIVLALVHISHLINSSPYTALEKQPDFFLSVAVLLYSSCSIISFVAVKTIYISDYDYHTRLNLDRLFTTPDVLLFAIAMALLAWMFAFYPLSTAPRRALPKWLHYSSWQPRPFRLLYQPLSEQLRNEELRKC</sequence>
<dbReference type="KEGG" id="hqi:H9L05_01865"/>
<keyword evidence="1" id="KW-0812">Transmembrane</keyword>
<dbReference type="EMBL" id="CP060784">
    <property type="protein sequence ID" value="QNP52547.1"/>
    <property type="molecule type" value="Genomic_DNA"/>
</dbReference>
<feature type="transmembrane region" description="Helical" evidence="1">
    <location>
        <begin position="203"/>
        <end position="222"/>
    </location>
</feature>
<keyword evidence="1" id="KW-1133">Transmembrane helix</keyword>
<accession>A0A7H0GW81</accession>
<feature type="transmembrane region" description="Helical" evidence="1">
    <location>
        <begin position="94"/>
        <end position="117"/>
    </location>
</feature>
<reference evidence="2 3" key="1">
    <citation type="submission" date="2020-08" db="EMBL/GenBank/DDBJ databases">
        <title>Genome sequence of Hymenobacter qilianensis JCM 19763T.</title>
        <authorList>
            <person name="Hyun D.-W."/>
            <person name="Bae J.-W."/>
        </authorList>
    </citation>
    <scope>NUCLEOTIDE SEQUENCE [LARGE SCALE GENOMIC DNA]</scope>
    <source>
        <strain evidence="2 3">JCM 19763</strain>
    </source>
</reference>